<evidence type="ECO:0000313" key="3">
    <source>
        <dbReference type="Proteomes" id="UP000298595"/>
    </source>
</evidence>
<dbReference type="KEGG" id="aare:D3093_03825"/>
<proteinExistence type="predicted"/>
<dbReference type="GO" id="GO:0006302">
    <property type="term" value="P:double-strand break repair"/>
    <property type="evidence" value="ECO:0007669"/>
    <property type="project" value="InterPro"/>
</dbReference>
<dbReference type="Pfam" id="PF13476">
    <property type="entry name" value="AAA_23"/>
    <property type="match status" value="1"/>
</dbReference>
<protein>
    <recommendedName>
        <fullName evidence="1">Rad50/SbcC-type AAA domain-containing protein</fullName>
    </recommendedName>
</protein>
<dbReference type="SUPFAM" id="SSF52540">
    <property type="entry name" value="P-loop containing nucleoside triphosphate hydrolases"/>
    <property type="match status" value="1"/>
</dbReference>
<dbReference type="InterPro" id="IPR038729">
    <property type="entry name" value="Rad50/SbcC_AAA"/>
</dbReference>
<organism evidence="2 3">
    <name type="scientific">Azospirillum argentinense</name>
    <dbReference type="NCBI Taxonomy" id="2970906"/>
    <lineage>
        <taxon>Bacteria</taxon>
        <taxon>Pseudomonadati</taxon>
        <taxon>Pseudomonadota</taxon>
        <taxon>Alphaproteobacteria</taxon>
        <taxon>Rhodospirillales</taxon>
        <taxon>Azospirillaceae</taxon>
        <taxon>Azospirillum</taxon>
    </lineage>
</organism>
<dbReference type="PANTHER" id="PTHR32114:SF2">
    <property type="entry name" value="ABC TRANSPORTER ABCH.3"/>
    <property type="match status" value="1"/>
</dbReference>
<dbReference type="AlphaFoldDB" id="A0A4D8PGT3"/>
<dbReference type="Proteomes" id="UP000298595">
    <property type="component" value="Chromosome"/>
</dbReference>
<dbReference type="Gene3D" id="3.40.50.300">
    <property type="entry name" value="P-loop containing nucleotide triphosphate hydrolases"/>
    <property type="match status" value="1"/>
</dbReference>
<dbReference type="GO" id="GO:0016887">
    <property type="term" value="F:ATP hydrolysis activity"/>
    <property type="evidence" value="ECO:0007669"/>
    <property type="project" value="InterPro"/>
</dbReference>
<reference evidence="2 3" key="1">
    <citation type="submission" date="2018-09" db="EMBL/GenBank/DDBJ databases">
        <title>Whole genome based analysis of evolution and adaptive divergence in Indian and Brazilian strains of Azospirillum brasilense.</title>
        <authorList>
            <person name="Singh C."/>
            <person name="Tripathi A.K."/>
        </authorList>
    </citation>
    <scope>NUCLEOTIDE SEQUENCE [LARGE SCALE GENOMIC DNA]</scope>
    <source>
        <strain evidence="2 3">MTCC4035</strain>
    </source>
</reference>
<evidence type="ECO:0000313" key="2">
    <source>
        <dbReference type="EMBL" id="QCN94455.1"/>
    </source>
</evidence>
<gene>
    <name evidence="2" type="ORF">D3093_03825</name>
</gene>
<dbReference type="PANTHER" id="PTHR32114">
    <property type="entry name" value="ABC TRANSPORTER ABCH.3"/>
    <property type="match status" value="1"/>
</dbReference>
<dbReference type="InterPro" id="IPR027417">
    <property type="entry name" value="P-loop_NTPase"/>
</dbReference>
<evidence type="ECO:0000259" key="1">
    <source>
        <dbReference type="Pfam" id="PF13476"/>
    </source>
</evidence>
<name>A0A4D8PGT3_9PROT</name>
<feature type="domain" description="Rad50/SbcC-type AAA" evidence="1">
    <location>
        <begin position="12"/>
        <end position="71"/>
    </location>
</feature>
<accession>A0A4D8PGT3</accession>
<dbReference type="EMBL" id="CP032321">
    <property type="protein sequence ID" value="QCN94455.1"/>
    <property type="molecule type" value="Genomic_DNA"/>
</dbReference>
<dbReference type="RefSeq" id="WP_137114651.1">
    <property type="nucleotide sequence ID" value="NZ_CP032321.1"/>
</dbReference>
<sequence length="293" mass="32271">MIARNPSLRLHKLTVSNFRGIGDRLPIDLSARLTVIHAANGTGKTSLCQAVEWLMTGKAGELAYEDLRYRLRPDAEPHVEASVLLDGEPWRLQRTRTSCRFGREGETPRSHSDTKLLEMLAPAAVEDRNKAPQTANAVRTTWLRGTHFLDATNLAVLLDSDKHSKTRREEIFADILGIRRLLDAEDGITRYLTPIRRATSGLSRQITEKEIALAAIPEDGAAADVAERELAAALAQLPPMSPSPSQKTFEERLAEAMSLHSHEDAKVGQQKVALLKGCPSIRRTGVGPRPPSE</sequence>